<proteinExistence type="predicted"/>
<name>A0A562WA31_9ACTN</name>
<dbReference type="Gene3D" id="1.25.40.10">
    <property type="entry name" value="Tetratricopeptide repeat domain"/>
    <property type="match status" value="1"/>
</dbReference>
<dbReference type="OrthoDB" id="4833114at2"/>
<dbReference type="Proteomes" id="UP000319728">
    <property type="component" value="Unassembled WGS sequence"/>
</dbReference>
<reference evidence="1 2" key="1">
    <citation type="submission" date="2019-07" db="EMBL/GenBank/DDBJ databases">
        <title>R&amp;d 2014.</title>
        <authorList>
            <person name="Klenk H.-P."/>
        </authorList>
    </citation>
    <scope>NUCLEOTIDE SEQUENCE [LARGE SCALE GENOMIC DNA]</scope>
    <source>
        <strain evidence="1 2">DSM 43912</strain>
    </source>
</reference>
<dbReference type="EMBL" id="VLLP01000001">
    <property type="protein sequence ID" value="TWJ27143.1"/>
    <property type="molecule type" value="Genomic_DNA"/>
</dbReference>
<evidence type="ECO:0000313" key="2">
    <source>
        <dbReference type="Proteomes" id="UP000319728"/>
    </source>
</evidence>
<organism evidence="1 2">
    <name type="scientific">Micromonospora sagamiensis</name>
    <dbReference type="NCBI Taxonomy" id="47875"/>
    <lineage>
        <taxon>Bacteria</taxon>
        <taxon>Bacillati</taxon>
        <taxon>Actinomycetota</taxon>
        <taxon>Actinomycetes</taxon>
        <taxon>Micromonosporales</taxon>
        <taxon>Micromonosporaceae</taxon>
        <taxon>Micromonospora</taxon>
    </lineage>
</organism>
<comment type="caution">
    <text evidence="1">The sequence shown here is derived from an EMBL/GenBank/DDBJ whole genome shotgun (WGS) entry which is preliminary data.</text>
</comment>
<dbReference type="InterPro" id="IPR011990">
    <property type="entry name" value="TPR-like_helical_dom_sf"/>
</dbReference>
<keyword evidence="2" id="KW-1185">Reference proteome</keyword>
<dbReference type="RefSeq" id="WP_145815501.1">
    <property type="nucleotide sequence ID" value="NZ_AP023438.1"/>
</dbReference>
<evidence type="ECO:0000313" key="1">
    <source>
        <dbReference type="EMBL" id="TWJ27143.1"/>
    </source>
</evidence>
<dbReference type="AlphaFoldDB" id="A0A562WA31"/>
<gene>
    <name evidence="1" type="ORF">JD81_00630</name>
</gene>
<evidence type="ECO:0008006" key="3">
    <source>
        <dbReference type="Google" id="ProtNLM"/>
    </source>
</evidence>
<dbReference type="SUPFAM" id="SSF48452">
    <property type="entry name" value="TPR-like"/>
    <property type="match status" value="1"/>
</dbReference>
<accession>A0A562WA31</accession>
<protein>
    <recommendedName>
        <fullName evidence="3">Tetratricopeptide repeat protein</fullName>
    </recommendedName>
</protein>
<sequence>MEEDHQGDLGQWQLVSLVTCLRQTLLEIASMGSATDKKTKSRRLGGPSPLDIIDELTARGLDGESLVRYGIAPEMILHALVDLLVAELLSAGAADTPSASNGWRRVFKIDDPRVQARVPRLLRDQKDVQNAVQGLVENGDGVLGPTLAAAALWACNAGLESLLTFSPPTEEQLAEANLSPSLDLDLMRDYKWAVDRFSSTYYFEWAIGSLHSEWRWQHGIGIPPCPAHLMQHPPVQLDLLNHQIAQRAVLSNSSEIIPSLSQQVGRHALSLLRDGKHEHAATLFEFVCHQEPDNPEPHNNLGFCLLPSAPRLALTHLGIARRLGYEPLAINVYNVMCCHVALGQNQEAVKEADRYLSSGTQKPLTSATLWTVSPSGDFSLWETDDVHEAVSDLAAHAAAVVPRPRMIGGDPRGHIVDDAPRST</sequence>